<gene>
    <name evidence="2" type="ORF">AOQ84DRAFT_373426</name>
</gene>
<dbReference type="AlphaFoldDB" id="A0A8E2F8H5"/>
<dbReference type="Proteomes" id="UP000250140">
    <property type="component" value="Unassembled WGS sequence"/>
</dbReference>
<name>A0A8E2F8H5_9PEZI</name>
<organism evidence="2 3">
    <name type="scientific">Glonium stellatum</name>
    <dbReference type="NCBI Taxonomy" id="574774"/>
    <lineage>
        <taxon>Eukaryota</taxon>
        <taxon>Fungi</taxon>
        <taxon>Dikarya</taxon>
        <taxon>Ascomycota</taxon>
        <taxon>Pezizomycotina</taxon>
        <taxon>Dothideomycetes</taxon>
        <taxon>Pleosporomycetidae</taxon>
        <taxon>Gloniales</taxon>
        <taxon>Gloniaceae</taxon>
        <taxon>Glonium</taxon>
    </lineage>
</organism>
<evidence type="ECO:0000313" key="2">
    <source>
        <dbReference type="EMBL" id="OCL12056.1"/>
    </source>
</evidence>
<dbReference type="EMBL" id="KV748935">
    <property type="protein sequence ID" value="OCL12056.1"/>
    <property type="molecule type" value="Genomic_DNA"/>
</dbReference>
<feature type="region of interest" description="Disordered" evidence="1">
    <location>
        <begin position="72"/>
        <end position="110"/>
    </location>
</feature>
<evidence type="ECO:0000256" key="1">
    <source>
        <dbReference type="SAM" id="MobiDB-lite"/>
    </source>
</evidence>
<feature type="compositionally biased region" description="Acidic residues" evidence="1">
    <location>
        <begin position="82"/>
        <end position="110"/>
    </location>
</feature>
<evidence type="ECO:0000313" key="3">
    <source>
        <dbReference type="Proteomes" id="UP000250140"/>
    </source>
</evidence>
<keyword evidence="3" id="KW-1185">Reference proteome</keyword>
<sequence length="110" mass="11823">MGVAISTISASVAAILTPATTDGGPVMSRFLESTDSLQQIDGPPRATRNLQASSQLAATALLAAFKRIDSQSWVSEPRAKQEEEEDGGSQDQSEEEGEEEWEHEETDSID</sequence>
<reference evidence="2 3" key="1">
    <citation type="journal article" date="2016" name="Nat. Commun.">
        <title>Ectomycorrhizal ecology is imprinted in the genome of the dominant symbiotic fungus Cenococcum geophilum.</title>
        <authorList>
            <consortium name="DOE Joint Genome Institute"/>
            <person name="Peter M."/>
            <person name="Kohler A."/>
            <person name="Ohm R.A."/>
            <person name="Kuo A."/>
            <person name="Krutzmann J."/>
            <person name="Morin E."/>
            <person name="Arend M."/>
            <person name="Barry K.W."/>
            <person name="Binder M."/>
            <person name="Choi C."/>
            <person name="Clum A."/>
            <person name="Copeland A."/>
            <person name="Grisel N."/>
            <person name="Haridas S."/>
            <person name="Kipfer T."/>
            <person name="LaButti K."/>
            <person name="Lindquist E."/>
            <person name="Lipzen A."/>
            <person name="Maire R."/>
            <person name="Meier B."/>
            <person name="Mihaltcheva S."/>
            <person name="Molinier V."/>
            <person name="Murat C."/>
            <person name="Poggeler S."/>
            <person name="Quandt C.A."/>
            <person name="Sperisen C."/>
            <person name="Tritt A."/>
            <person name="Tisserant E."/>
            <person name="Crous P.W."/>
            <person name="Henrissat B."/>
            <person name="Nehls U."/>
            <person name="Egli S."/>
            <person name="Spatafora J.W."/>
            <person name="Grigoriev I.V."/>
            <person name="Martin F.M."/>
        </authorList>
    </citation>
    <scope>NUCLEOTIDE SEQUENCE [LARGE SCALE GENOMIC DNA]</scope>
    <source>
        <strain evidence="2 3">CBS 207.34</strain>
    </source>
</reference>
<accession>A0A8E2F8H5</accession>
<proteinExistence type="predicted"/>
<protein>
    <submittedName>
        <fullName evidence="2">Uncharacterized protein</fullName>
    </submittedName>
</protein>